<reference evidence="7" key="1">
    <citation type="journal article" date="2019" name="Int. J. Syst. Evol. Microbiol.">
        <title>The Global Catalogue of Microorganisms (GCM) 10K type strain sequencing project: providing services to taxonomists for standard genome sequencing and annotation.</title>
        <authorList>
            <consortium name="The Broad Institute Genomics Platform"/>
            <consortium name="The Broad Institute Genome Sequencing Center for Infectious Disease"/>
            <person name="Wu L."/>
            <person name="Ma J."/>
        </authorList>
    </citation>
    <scope>NUCLEOTIDE SEQUENCE [LARGE SCALE GENOMIC DNA]</scope>
    <source>
        <strain evidence="7">CGMCC 4.7330</strain>
    </source>
</reference>
<dbReference type="InterPro" id="IPR001597">
    <property type="entry name" value="ArAA_b-elim_lyase/Thr_aldolase"/>
</dbReference>
<dbReference type="InterPro" id="IPR015421">
    <property type="entry name" value="PyrdxlP-dep_Trfase_major"/>
</dbReference>
<evidence type="ECO:0000256" key="4">
    <source>
        <dbReference type="PIRNR" id="PIRNR038940"/>
    </source>
</evidence>
<dbReference type="InterPro" id="IPR026273">
    <property type="entry name" value="Low_specificity_L-TA_bact"/>
</dbReference>
<sequence>MTGSEQLLRGYLSDNAAGAAPEVLAAVAAAAAGPAAPYGTDPLSQAVYRRFEELFERPVAVFPVSTGSAANGIALAALTPPWGSVLAHPDAHIDNDEAGAPEFFTNGAKIVPVGGAHSKIDPEALRAAAGRKRGDVHSVQPSVLSITQATETGSVYSVAELETLTGIAGEAGLRVHMDGARFANALAALGATPAELSWRSGVDVLSFGATKNGTMTADAIVCFDPALATELAFRHKRGGQLTAKMRFQTAQLGAYLTDDLWLRSAAHANAMAERLRAGLAAAPGVRVAGELGANILFCHFPAALTAGLRERGYAFYADRWEPGVVRLVTSFAHRPADIDDLLAAVRALTQNA</sequence>
<name>A0ABV8E3E6_9NOCA</name>
<feature type="domain" description="Aromatic amino acid beta-eliminating lyase/threonine aldolase" evidence="5">
    <location>
        <begin position="12"/>
        <end position="288"/>
    </location>
</feature>
<dbReference type="PANTHER" id="PTHR48097:SF5">
    <property type="entry name" value="LOW SPECIFICITY L-THREONINE ALDOLASE"/>
    <property type="match status" value="1"/>
</dbReference>
<accession>A0ABV8E3E6</accession>
<keyword evidence="4" id="KW-0456">Lyase</keyword>
<evidence type="ECO:0000259" key="5">
    <source>
        <dbReference type="Pfam" id="PF01212"/>
    </source>
</evidence>
<comment type="catalytic activity">
    <reaction evidence="4">
        <text>L-allo-threonine = acetaldehyde + glycine</text>
        <dbReference type="Rhea" id="RHEA:26209"/>
        <dbReference type="ChEBI" id="CHEBI:15343"/>
        <dbReference type="ChEBI" id="CHEBI:57305"/>
        <dbReference type="ChEBI" id="CHEBI:58585"/>
        <dbReference type="EC" id="4.1.2.48"/>
    </reaction>
</comment>
<dbReference type="Pfam" id="PF01212">
    <property type="entry name" value="Beta_elim_lyase"/>
    <property type="match status" value="1"/>
</dbReference>
<evidence type="ECO:0000256" key="3">
    <source>
        <dbReference type="ARBA" id="ARBA00022898"/>
    </source>
</evidence>
<comment type="similarity">
    <text evidence="2 4">Belongs to the threonine aldolase family.</text>
</comment>
<evidence type="ECO:0000313" key="7">
    <source>
        <dbReference type="Proteomes" id="UP001595696"/>
    </source>
</evidence>
<dbReference type="RefSeq" id="WP_378617080.1">
    <property type="nucleotide sequence ID" value="NZ_JBHSAX010000033.1"/>
</dbReference>
<protein>
    <recommendedName>
        <fullName evidence="4">L-threonine aldolase</fullName>
        <ecNumber evidence="4">4.1.2.48</ecNumber>
    </recommendedName>
</protein>
<comment type="catalytic activity">
    <reaction evidence="4">
        <text>L-threonine = acetaldehyde + glycine</text>
        <dbReference type="Rhea" id="RHEA:19625"/>
        <dbReference type="ChEBI" id="CHEBI:15343"/>
        <dbReference type="ChEBI" id="CHEBI:57305"/>
        <dbReference type="ChEBI" id="CHEBI:57926"/>
        <dbReference type="EC" id="4.1.2.48"/>
    </reaction>
</comment>
<dbReference type="Gene3D" id="3.90.1150.10">
    <property type="entry name" value="Aspartate Aminotransferase, domain 1"/>
    <property type="match status" value="1"/>
</dbReference>
<keyword evidence="7" id="KW-1185">Reference proteome</keyword>
<evidence type="ECO:0000313" key="6">
    <source>
        <dbReference type="EMBL" id="MFC3966409.1"/>
    </source>
</evidence>
<dbReference type="PIRSF" id="PIRSF038940">
    <property type="entry name" value="Low_specificity_LTA"/>
    <property type="match status" value="1"/>
</dbReference>
<evidence type="ECO:0000256" key="1">
    <source>
        <dbReference type="ARBA" id="ARBA00001933"/>
    </source>
</evidence>
<gene>
    <name evidence="6" type="ORF">ACFO0B_30880</name>
</gene>
<keyword evidence="3 4" id="KW-0663">Pyridoxal phosphate</keyword>
<comment type="caution">
    <text evidence="6">The sequence shown here is derived from an EMBL/GenBank/DDBJ whole genome shotgun (WGS) entry which is preliminary data.</text>
</comment>
<evidence type="ECO:0000256" key="2">
    <source>
        <dbReference type="ARBA" id="ARBA00006966"/>
    </source>
</evidence>
<dbReference type="SUPFAM" id="SSF53383">
    <property type="entry name" value="PLP-dependent transferases"/>
    <property type="match status" value="1"/>
</dbReference>
<comment type="function">
    <text evidence="4">Catalyzes the cleavage of L-allo-threonine and L-threonine to glycine and acetaldehyde.</text>
</comment>
<dbReference type="EMBL" id="JBHSAX010000033">
    <property type="protein sequence ID" value="MFC3966409.1"/>
    <property type="molecule type" value="Genomic_DNA"/>
</dbReference>
<dbReference type="InterPro" id="IPR015422">
    <property type="entry name" value="PyrdxlP-dep_Trfase_small"/>
</dbReference>
<dbReference type="EC" id="4.1.2.48" evidence="4"/>
<dbReference type="Gene3D" id="3.40.640.10">
    <property type="entry name" value="Type I PLP-dependent aspartate aminotransferase-like (Major domain)"/>
    <property type="match status" value="1"/>
</dbReference>
<proteinExistence type="inferred from homology"/>
<dbReference type="InterPro" id="IPR015424">
    <property type="entry name" value="PyrdxlP-dep_Trfase"/>
</dbReference>
<dbReference type="Proteomes" id="UP001595696">
    <property type="component" value="Unassembled WGS sequence"/>
</dbReference>
<organism evidence="6 7">
    <name type="scientific">Nocardia jiangsuensis</name>
    <dbReference type="NCBI Taxonomy" id="1691563"/>
    <lineage>
        <taxon>Bacteria</taxon>
        <taxon>Bacillati</taxon>
        <taxon>Actinomycetota</taxon>
        <taxon>Actinomycetes</taxon>
        <taxon>Mycobacteriales</taxon>
        <taxon>Nocardiaceae</taxon>
        <taxon>Nocardia</taxon>
    </lineage>
</organism>
<dbReference type="PANTHER" id="PTHR48097">
    <property type="entry name" value="L-THREONINE ALDOLASE-RELATED"/>
    <property type="match status" value="1"/>
</dbReference>
<comment type="cofactor">
    <cofactor evidence="1 4">
        <name>pyridoxal 5'-phosphate</name>
        <dbReference type="ChEBI" id="CHEBI:597326"/>
    </cofactor>
</comment>